<feature type="domain" description="Glucan biosynthesis periplasmic MdoG C-terminal" evidence="6">
    <location>
        <begin position="31"/>
        <end position="506"/>
    </location>
</feature>
<evidence type="ECO:0000313" key="7">
    <source>
        <dbReference type="EMBL" id="OIR03709.1"/>
    </source>
</evidence>
<proteinExistence type="inferred from homology"/>
<organism evidence="7">
    <name type="scientific">mine drainage metagenome</name>
    <dbReference type="NCBI Taxonomy" id="410659"/>
    <lineage>
        <taxon>unclassified sequences</taxon>
        <taxon>metagenomes</taxon>
        <taxon>ecological metagenomes</taxon>
    </lineage>
</organism>
<dbReference type="Gene3D" id="2.60.40.10">
    <property type="entry name" value="Immunoglobulins"/>
    <property type="match status" value="1"/>
</dbReference>
<dbReference type="Gene3D" id="2.70.98.10">
    <property type="match status" value="1"/>
</dbReference>
<accession>A0A1J5SHU5</accession>
<evidence type="ECO:0000256" key="2">
    <source>
        <dbReference type="ARBA" id="ARBA00005001"/>
    </source>
</evidence>
<dbReference type="InterPro" id="IPR011013">
    <property type="entry name" value="Gal_mutarotase_sf_dom"/>
</dbReference>
<dbReference type="GO" id="GO:0003824">
    <property type="term" value="F:catalytic activity"/>
    <property type="evidence" value="ECO:0007669"/>
    <property type="project" value="InterPro"/>
</dbReference>
<evidence type="ECO:0000256" key="3">
    <source>
        <dbReference type="ARBA" id="ARBA00009284"/>
    </source>
</evidence>
<protein>
    <recommendedName>
        <fullName evidence="4">Glucans biosynthesis protein G</fullName>
    </recommendedName>
</protein>
<dbReference type="InterPro" id="IPR014718">
    <property type="entry name" value="GH-type_carb-bd"/>
</dbReference>
<dbReference type="PIRSF" id="PIRSF006281">
    <property type="entry name" value="MdoG"/>
    <property type="match status" value="1"/>
</dbReference>
<dbReference type="InterPro" id="IPR014756">
    <property type="entry name" value="Ig_E-set"/>
</dbReference>
<sequence>MHVPRHFLVLAGLLLVVPGRILAKSSDSPVDYEVLRYRAKMLAASAYSEPPSRVPAWLLAPKFTYDDYRRIVFDQGHSWWLRERLPFQLQFFHPGFIYSKTVQLHELQGNRATPIPFDRDFFDYGGMRLAGPIPSDVGYSGFRIEYPLNTPRKMDELAVFQGASYFRALCTGAVYGLSARGIAVDTVDANGEEFPDFTDFWIRRPSVDAKEITVYALLDGPSITGAYRFDIRPGDDTVMHVRCTLFLRKPVKVLGIAPLTSMYWHGENSEGCTDDYRPEVHDSDGLMIAHGGGEWLWRPLEDPKRVTTSSFADQNPKGFGLLQRDRAFSSYEDLEANYNLRPSAWVEPIGNWGKGCVRLVEIPTPDETNDNIVAFWQPDTLPAPGEPIEFEYRLHWFLKGINPPAGYTIATRMGRSRTHETDLERFIVDFDGPYLHNQPDDPSIKAAVSVGAGATLVSQTVQKNHYNGSWRVSFAVRPDGSGRPVELRCFLQKPPHVLTETWSYRWTP</sequence>
<evidence type="ECO:0000256" key="5">
    <source>
        <dbReference type="ARBA" id="ARBA00022764"/>
    </source>
</evidence>
<dbReference type="FunFam" id="2.70.98.10:FF:000001">
    <property type="entry name" value="Glucans biosynthesis protein G"/>
    <property type="match status" value="1"/>
</dbReference>
<dbReference type="GO" id="GO:0030288">
    <property type="term" value="C:outer membrane-bounded periplasmic space"/>
    <property type="evidence" value="ECO:0007669"/>
    <property type="project" value="TreeGrafter"/>
</dbReference>
<comment type="subcellular location">
    <subcellularLocation>
        <location evidence="1">Periplasm</location>
    </subcellularLocation>
</comment>
<gene>
    <name evidence="7" type="primary">mdoG</name>
    <name evidence="7" type="ORF">GALL_141260</name>
</gene>
<dbReference type="InterPro" id="IPR014438">
    <property type="entry name" value="Glucan_biosyn_MdoG/MdoD"/>
</dbReference>
<comment type="pathway">
    <text evidence="2">Glycan metabolism; osmoregulated periplasmic glucan (OPG) biosynthesis.</text>
</comment>
<dbReference type="PANTHER" id="PTHR30504:SF4">
    <property type="entry name" value="GLUCANS BIOSYNTHESIS PROTEIN G"/>
    <property type="match status" value="1"/>
</dbReference>
<dbReference type="SUPFAM" id="SSF74650">
    <property type="entry name" value="Galactose mutarotase-like"/>
    <property type="match status" value="1"/>
</dbReference>
<dbReference type="GO" id="GO:0030246">
    <property type="term" value="F:carbohydrate binding"/>
    <property type="evidence" value="ECO:0007669"/>
    <property type="project" value="InterPro"/>
</dbReference>
<comment type="caution">
    <text evidence="7">The sequence shown here is derived from an EMBL/GenBank/DDBJ whole genome shotgun (WGS) entry which is preliminary data.</text>
</comment>
<reference evidence="7" key="1">
    <citation type="submission" date="2016-10" db="EMBL/GenBank/DDBJ databases">
        <title>Sequence of Gallionella enrichment culture.</title>
        <authorList>
            <person name="Poehlein A."/>
            <person name="Muehling M."/>
            <person name="Daniel R."/>
        </authorList>
    </citation>
    <scope>NUCLEOTIDE SEQUENCE</scope>
</reference>
<dbReference type="SUPFAM" id="SSF81296">
    <property type="entry name" value="E set domains"/>
    <property type="match status" value="1"/>
</dbReference>
<name>A0A1J5SHU5_9ZZZZ</name>
<dbReference type="InterPro" id="IPR007444">
    <property type="entry name" value="Glucan_biosyn_MdoG_C"/>
</dbReference>
<evidence type="ECO:0000256" key="4">
    <source>
        <dbReference type="ARBA" id="ARBA00015376"/>
    </source>
</evidence>
<dbReference type="InterPro" id="IPR013783">
    <property type="entry name" value="Ig-like_fold"/>
</dbReference>
<dbReference type="EMBL" id="MLJW01000063">
    <property type="protein sequence ID" value="OIR03709.1"/>
    <property type="molecule type" value="Genomic_DNA"/>
</dbReference>
<dbReference type="AlphaFoldDB" id="A0A1J5SHU5"/>
<dbReference type="PANTHER" id="PTHR30504">
    <property type="entry name" value="GLUCANS BIOSYNTHESIS PROTEIN"/>
    <property type="match status" value="1"/>
</dbReference>
<evidence type="ECO:0000259" key="6">
    <source>
        <dbReference type="Pfam" id="PF04349"/>
    </source>
</evidence>
<dbReference type="UniPathway" id="UPA00637"/>
<keyword evidence="5" id="KW-0574">Periplasm</keyword>
<dbReference type="GO" id="GO:0051274">
    <property type="term" value="P:beta-glucan biosynthetic process"/>
    <property type="evidence" value="ECO:0007669"/>
    <property type="project" value="TreeGrafter"/>
</dbReference>
<dbReference type="Pfam" id="PF04349">
    <property type="entry name" value="MdoG"/>
    <property type="match status" value="1"/>
</dbReference>
<evidence type="ECO:0000256" key="1">
    <source>
        <dbReference type="ARBA" id="ARBA00004418"/>
    </source>
</evidence>
<comment type="similarity">
    <text evidence="3">Belongs to the OpgD/OpgG family.</text>
</comment>